<sequence length="114" mass="12756">MSGSTSEETPKLFIVKKENLKKKSPKVQQFTRGTGFVRFIVILFTDHPATSCPQERPTPIVSLRFQPFLGGVNTMNFCNTTRTEFGSAPFWIMTDKGHGTGKKTKITQMQISSP</sequence>
<dbReference type="AlphaFoldDB" id="A0A8T2IK59"/>
<reference evidence="1" key="1">
    <citation type="thesis" date="2020" institute="ProQuest LLC" country="789 East Eisenhower Parkway, Ann Arbor, MI, USA">
        <title>Comparative Genomics and Chromosome Evolution.</title>
        <authorList>
            <person name="Mudd A.B."/>
        </authorList>
    </citation>
    <scope>NUCLEOTIDE SEQUENCE</scope>
    <source>
        <strain evidence="1">Female2</strain>
        <tissue evidence="1">Blood</tissue>
    </source>
</reference>
<keyword evidence="2" id="KW-1185">Reference proteome</keyword>
<organism evidence="1 2">
    <name type="scientific">Hymenochirus boettgeri</name>
    <name type="common">Congo dwarf clawed frog</name>
    <dbReference type="NCBI Taxonomy" id="247094"/>
    <lineage>
        <taxon>Eukaryota</taxon>
        <taxon>Metazoa</taxon>
        <taxon>Chordata</taxon>
        <taxon>Craniata</taxon>
        <taxon>Vertebrata</taxon>
        <taxon>Euteleostomi</taxon>
        <taxon>Amphibia</taxon>
        <taxon>Batrachia</taxon>
        <taxon>Anura</taxon>
        <taxon>Pipoidea</taxon>
        <taxon>Pipidae</taxon>
        <taxon>Pipinae</taxon>
        <taxon>Hymenochirus</taxon>
    </lineage>
</organism>
<gene>
    <name evidence="1" type="ORF">GDO86_019305</name>
</gene>
<dbReference type="EMBL" id="JAACNH010000320">
    <property type="protein sequence ID" value="KAG8431178.1"/>
    <property type="molecule type" value="Genomic_DNA"/>
</dbReference>
<accession>A0A8T2IK59</accession>
<dbReference type="Proteomes" id="UP000812440">
    <property type="component" value="Unassembled WGS sequence"/>
</dbReference>
<evidence type="ECO:0000313" key="1">
    <source>
        <dbReference type="EMBL" id="KAG8431178.1"/>
    </source>
</evidence>
<name>A0A8T2IK59_9PIPI</name>
<protein>
    <submittedName>
        <fullName evidence="1">Uncharacterized protein</fullName>
    </submittedName>
</protein>
<proteinExistence type="predicted"/>
<comment type="caution">
    <text evidence="1">The sequence shown here is derived from an EMBL/GenBank/DDBJ whole genome shotgun (WGS) entry which is preliminary data.</text>
</comment>
<evidence type="ECO:0000313" key="2">
    <source>
        <dbReference type="Proteomes" id="UP000812440"/>
    </source>
</evidence>